<comment type="similarity">
    <text evidence="2">Belongs to the OXR1 family.</text>
</comment>
<evidence type="ECO:0000259" key="5">
    <source>
        <dbReference type="PROSITE" id="PS51886"/>
    </source>
</evidence>
<dbReference type="PROSITE" id="PS51886">
    <property type="entry name" value="TLDC"/>
    <property type="match status" value="1"/>
</dbReference>
<dbReference type="PANTHER" id="PTHR23354">
    <property type="entry name" value="NUCLEOLAR PROTEIN 7/ESTROGEN RECEPTOR COACTIVATOR-RELATED"/>
    <property type="match status" value="1"/>
</dbReference>
<sequence>MTQMEKMRGLYSARLSLDTVLLIFRTSSTAYKANLFREDRALSYRLDRREEDEDEFDEDFHIVEMADMELVGSLDSSTCSWDSDESSLGRSRAASFEITLTDQSRLLCIDHIEEIYRELPVVLTDCTWSLVYSTYSHGSSLGTLYRKMAKMDCCTLVVIRDSHGQVFGAFSMSPLRVSSATYGTGQSFLFSFTPCLQVYRWTLANSYFISGKKEFLAFGGGGGRFGLWLCGGLIRGRSQRCETFDNDVLSSAEDFFIDELEVWALP</sequence>
<dbReference type="EMBL" id="JBHFQA010000001">
    <property type="protein sequence ID" value="KAL2103623.1"/>
    <property type="molecule type" value="Genomic_DNA"/>
</dbReference>
<keyword evidence="7" id="KW-1185">Reference proteome</keyword>
<keyword evidence="3" id="KW-0496">Mitochondrion</keyword>
<accession>A0ABD1KY20</accession>
<comment type="subcellular location">
    <subcellularLocation>
        <location evidence="1">Mitochondrion</location>
    </subcellularLocation>
</comment>
<evidence type="ECO:0000256" key="4">
    <source>
        <dbReference type="ARBA" id="ARBA00040604"/>
    </source>
</evidence>
<proteinExistence type="inferred from homology"/>
<name>A0ABD1KY20_9TELE</name>
<comment type="caution">
    <text evidence="6">The sequence shown here is derived from an EMBL/GenBank/DDBJ whole genome shotgun (WGS) entry which is preliminary data.</text>
</comment>
<gene>
    <name evidence="6" type="ORF">ACEWY4_000491</name>
</gene>
<dbReference type="GO" id="GO:0005739">
    <property type="term" value="C:mitochondrion"/>
    <property type="evidence" value="ECO:0007669"/>
    <property type="project" value="UniProtKB-SubCell"/>
</dbReference>
<dbReference type="AlphaFoldDB" id="A0ABD1KY20"/>
<protein>
    <recommendedName>
        <fullName evidence="4">Oxidation resistance protein 1</fullName>
    </recommendedName>
</protein>
<evidence type="ECO:0000256" key="2">
    <source>
        <dbReference type="ARBA" id="ARBA00009540"/>
    </source>
</evidence>
<dbReference type="Proteomes" id="UP001591681">
    <property type="component" value="Unassembled WGS sequence"/>
</dbReference>
<evidence type="ECO:0000313" key="7">
    <source>
        <dbReference type="Proteomes" id="UP001591681"/>
    </source>
</evidence>
<evidence type="ECO:0000313" key="6">
    <source>
        <dbReference type="EMBL" id="KAL2103623.1"/>
    </source>
</evidence>
<evidence type="ECO:0000256" key="1">
    <source>
        <dbReference type="ARBA" id="ARBA00004173"/>
    </source>
</evidence>
<dbReference type="PANTHER" id="PTHR23354:SF62">
    <property type="entry name" value="MUSTARD, ISOFORM V"/>
    <property type="match status" value="1"/>
</dbReference>
<evidence type="ECO:0000256" key="3">
    <source>
        <dbReference type="ARBA" id="ARBA00023128"/>
    </source>
</evidence>
<dbReference type="SMART" id="SM00584">
    <property type="entry name" value="TLDc"/>
    <property type="match status" value="1"/>
</dbReference>
<reference evidence="6 7" key="1">
    <citation type="submission" date="2024-09" db="EMBL/GenBank/DDBJ databases">
        <title>A chromosome-level genome assembly of Gray's grenadier anchovy, Coilia grayii.</title>
        <authorList>
            <person name="Fu Z."/>
        </authorList>
    </citation>
    <scope>NUCLEOTIDE SEQUENCE [LARGE SCALE GENOMIC DNA]</scope>
    <source>
        <strain evidence="6">G4</strain>
        <tissue evidence="6">Muscle</tissue>
    </source>
</reference>
<dbReference type="Pfam" id="PF07534">
    <property type="entry name" value="TLD"/>
    <property type="match status" value="1"/>
</dbReference>
<feature type="domain" description="TLDc" evidence="5">
    <location>
        <begin position="105"/>
        <end position="266"/>
    </location>
</feature>
<dbReference type="InterPro" id="IPR006571">
    <property type="entry name" value="TLDc_dom"/>
</dbReference>
<organism evidence="6 7">
    <name type="scientific">Coilia grayii</name>
    <name type="common">Gray's grenadier anchovy</name>
    <dbReference type="NCBI Taxonomy" id="363190"/>
    <lineage>
        <taxon>Eukaryota</taxon>
        <taxon>Metazoa</taxon>
        <taxon>Chordata</taxon>
        <taxon>Craniata</taxon>
        <taxon>Vertebrata</taxon>
        <taxon>Euteleostomi</taxon>
        <taxon>Actinopterygii</taxon>
        <taxon>Neopterygii</taxon>
        <taxon>Teleostei</taxon>
        <taxon>Clupei</taxon>
        <taxon>Clupeiformes</taxon>
        <taxon>Clupeoidei</taxon>
        <taxon>Engraulidae</taxon>
        <taxon>Coilinae</taxon>
        <taxon>Coilia</taxon>
    </lineage>
</organism>